<sequence>MARYRGSSSSSRCFNSSYYGSYDYAQYACTVVFAVVYLGIAIGFCVTRRKFGRGKHLVGLPYMFALLFVFVEQIIDFVWSTLSACEAANTSMETAYDLRSALAVFDSLSIFLLLFVAIWTLNNMLRKQLGHTSAMLKIILMIDLVILGVLLLVVTVLICYSYHIISRSIYESPANMGIILSASQYIVLAFHAVTVISILGSGALSLVAARSLKKKHIANTSFIVWIAVMALAIFAHSLISIITTAQILTSFLYYNYGGRMAAYWFSSFFYALAFVAIIFIAKNRAWDSATAHVVEPHSYGAAEQSYAYDYQQPPAAYGRAHA</sequence>
<dbReference type="InParanoid" id="A0A1Y2LKG0"/>
<feature type="transmembrane region" description="Helical" evidence="1">
    <location>
        <begin position="100"/>
        <end position="121"/>
    </location>
</feature>
<keyword evidence="3" id="KW-1185">Reference proteome</keyword>
<keyword evidence="1" id="KW-0472">Membrane</keyword>
<name>A0A1Y2LKG0_EPING</name>
<dbReference type="AlphaFoldDB" id="A0A1Y2LKG0"/>
<dbReference type="Proteomes" id="UP000193240">
    <property type="component" value="Unassembled WGS sequence"/>
</dbReference>
<feature type="transmembrane region" description="Helical" evidence="1">
    <location>
        <begin position="142"/>
        <end position="165"/>
    </location>
</feature>
<reference evidence="2 3" key="1">
    <citation type="journal article" date="2017" name="Genome Announc.">
        <title>Genome sequence of the saprophytic ascomycete Epicoccum nigrum ICMP 19927 strain isolated from New Zealand.</title>
        <authorList>
            <person name="Fokin M."/>
            <person name="Fleetwood D."/>
            <person name="Weir B.S."/>
            <person name="Villas-Boas S.G."/>
        </authorList>
    </citation>
    <scope>NUCLEOTIDE SEQUENCE [LARGE SCALE GENOMIC DNA]</scope>
    <source>
        <strain evidence="2 3">ICMP 19927</strain>
    </source>
</reference>
<feature type="transmembrane region" description="Helical" evidence="1">
    <location>
        <begin position="221"/>
        <end position="242"/>
    </location>
</feature>
<feature type="transmembrane region" description="Helical" evidence="1">
    <location>
        <begin position="185"/>
        <end position="209"/>
    </location>
</feature>
<feature type="transmembrane region" description="Helical" evidence="1">
    <location>
        <begin position="262"/>
        <end position="281"/>
    </location>
</feature>
<evidence type="ECO:0008006" key="4">
    <source>
        <dbReference type="Google" id="ProtNLM"/>
    </source>
</evidence>
<keyword evidence="1" id="KW-1133">Transmembrane helix</keyword>
<feature type="transmembrane region" description="Helical" evidence="1">
    <location>
        <begin position="24"/>
        <end position="46"/>
    </location>
</feature>
<dbReference type="OMA" id="MMFRIIC"/>
<dbReference type="EMBL" id="KZ107858">
    <property type="protein sequence ID" value="OSS44315.1"/>
    <property type="molecule type" value="Genomic_DNA"/>
</dbReference>
<keyword evidence="1" id="KW-0812">Transmembrane</keyword>
<feature type="transmembrane region" description="Helical" evidence="1">
    <location>
        <begin position="58"/>
        <end position="80"/>
    </location>
</feature>
<proteinExistence type="predicted"/>
<accession>A0A1Y2LKG0</accession>
<protein>
    <recommendedName>
        <fullName evidence="4">G-protein coupled receptors family 1 profile domain-containing protein</fullName>
    </recommendedName>
</protein>
<evidence type="ECO:0000256" key="1">
    <source>
        <dbReference type="SAM" id="Phobius"/>
    </source>
</evidence>
<gene>
    <name evidence="2" type="ORF">B5807_11018</name>
</gene>
<evidence type="ECO:0000313" key="3">
    <source>
        <dbReference type="Proteomes" id="UP000193240"/>
    </source>
</evidence>
<evidence type="ECO:0000313" key="2">
    <source>
        <dbReference type="EMBL" id="OSS44315.1"/>
    </source>
</evidence>
<organism evidence="2 3">
    <name type="scientific">Epicoccum nigrum</name>
    <name type="common">Soil fungus</name>
    <name type="synonym">Epicoccum purpurascens</name>
    <dbReference type="NCBI Taxonomy" id="105696"/>
    <lineage>
        <taxon>Eukaryota</taxon>
        <taxon>Fungi</taxon>
        <taxon>Dikarya</taxon>
        <taxon>Ascomycota</taxon>
        <taxon>Pezizomycotina</taxon>
        <taxon>Dothideomycetes</taxon>
        <taxon>Pleosporomycetidae</taxon>
        <taxon>Pleosporales</taxon>
        <taxon>Pleosporineae</taxon>
        <taxon>Didymellaceae</taxon>
        <taxon>Epicoccum</taxon>
    </lineage>
</organism>